<sequence>MADEQVGAEVARAAVSRQVFEGLGWERFTPHAAAGVLGVIVLLGAPTREQIARLAGQSSDAAVGEAAPAWVGLEPWDACGPDRERAKVLRDLVAEVDGYARGLGVVEPRTVGDVLDYLVACRVVTGFVEDRRARFRLNPRAPLPAEVLDLPAEVVAAEDELRWLALHRPVVRGLIDLFGAHGDDPVDVLHTSLGELAGALRVEVESVRAAVVILGEQPDFEVGPDPERLRAGEPVRIAVDWANFLDFRFDVAAGD</sequence>
<comment type="caution">
    <text evidence="1">The sequence shown here is derived from an EMBL/GenBank/DDBJ whole genome shotgun (WGS) entry which is preliminary data.</text>
</comment>
<dbReference type="AlphaFoldDB" id="W7IXG8"/>
<gene>
    <name evidence="1" type="ORF">UO65_3556</name>
</gene>
<evidence type="ECO:0000313" key="2">
    <source>
        <dbReference type="Proteomes" id="UP000019277"/>
    </source>
</evidence>
<dbReference type="RefSeq" id="WP_035283812.1">
    <property type="nucleotide sequence ID" value="NZ_AYXG01000129.1"/>
</dbReference>
<organism evidence="1 2">
    <name type="scientific">Actinokineospora spheciospongiae</name>
    <dbReference type="NCBI Taxonomy" id="909613"/>
    <lineage>
        <taxon>Bacteria</taxon>
        <taxon>Bacillati</taxon>
        <taxon>Actinomycetota</taxon>
        <taxon>Actinomycetes</taxon>
        <taxon>Pseudonocardiales</taxon>
        <taxon>Pseudonocardiaceae</taxon>
        <taxon>Actinokineospora</taxon>
    </lineage>
</organism>
<dbReference type="InterPro" id="IPR046105">
    <property type="entry name" value="DUF6042"/>
</dbReference>
<reference evidence="1 2" key="1">
    <citation type="journal article" date="2014" name="Genome Announc.">
        <title>Draft Genome Sequence of the Antitrypanosomally Active Sponge-Associated Bacterium Actinokineospora sp. Strain EG49.</title>
        <authorList>
            <person name="Harjes J."/>
            <person name="Ryu T."/>
            <person name="Abdelmohsen U.R."/>
            <person name="Moitinho-Silva L."/>
            <person name="Horn H."/>
            <person name="Ravasi T."/>
            <person name="Hentschel U."/>
        </authorList>
    </citation>
    <scope>NUCLEOTIDE SEQUENCE [LARGE SCALE GENOMIC DNA]</scope>
    <source>
        <strain evidence="1 2">EG49</strain>
    </source>
</reference>
<dbReference type="OrthoDB" id="3369851at2"/>
<dbReference type="EMBL" id="AYXG01000129">
    <property type="protein sequence ID" value="EWC61136.1"/>
    <property type="molecule type" value="Genomic_DNA"/>
</dbReference>
<dbReference type="Pfam" id="PF19508">
    <property type="entry name" value="DUF6042"/>
    <property type="match status" value="1"/>
</dbReference>
<dbReference type="Proteomes" id="UP000019277">
    <property type="component" value="Unassembled WGS sequence"/>
</dbReference>
<accession>W7IXG8</accession>
<proteinExistence type="predicted"/>
<keyword evidence="2" id="KW-1185">Reference proteome</keyword>
<evidence type="ECO:0000313" key="1">
    <source>
        <dbReference type="EMBL" id="EWC61136.1"/>
    </source>
</evidence>
<protein>
    <submittedName>
        <fullName evidence="1">Uncharacterized protein</fullName>
    </submittedName>
</protein>
<name>W7IXG8_9PSEU</name>
<dbReference type="STRING" id="909613.UO65_3556"/>